<evidence type="ECO:0000313" key="1">
    <source>
        <dbReference type="EMBL" id="KAJ9059878.1"/>
    </source>
</evidence>
<evidence type="ECO:0000313" key="2">
    <source>
        <dbReference type="Proteomes" id="UP001165960"/>
    </source>
</evidence>
<dbReference type="EMBL" id="QTSX02005345">
    <property type="protein sequence ID" value="KAJ9059878.1"/>
    <property type="molecule type" value="Genomic_DNA"/>
</dbReference>
<organism evidence="1 2">
    <name type="scientific">Entomophthora muscae</name>
    <dbReference type="NCBI Taxonomy" id="34485"/>
    <lineage>
        <taxon>Eukaryota</taxon>
        <taxon>Fungi</taxon>
        <taxon>Fungi incertae sedis</taxon>
        <taxon>Zoopagomycota</taxon>
        <taxon>Entomophthoromycotina</taxon>
        <taxon>Entomophthoromycetes</taxon>
        <taxon>Entomophthorales</taxon>
        <taxon>Entomophthoraceae</taxon>
        <taxon>Entomophthora</taxon>
    </lineage>
</organism>
<comment type="caution">
    <text evidence="1">The sequence shown here is derived from an EMBL/GenBank/DDBJ whole genome shotgun (WGS) entry which is preliminary data.</text>
</comment>
<gene>
    <name evidence="1" type="primary">TM11D_3</name>
    <name evidence="1" type="ORF">DSO57_1036941</name>
</gene>
<protein>
    <submittedName>
        <fullName evidence="1">Transmembrane protease serine 11D</fullName>
    </submittedName>
</protein>
<keyword evidence="1" id="KW-0812">Transmembrane</keyword>
<keyword evidence="2" id="KW-1185">Reference proteome</keyword>
<sequence>MLFWGSILSQLLVQAELQHGSLEFLGMLYKNRIPVCSGVMYTPRVFLTAATCFSTSLDNYYMLPSTSMVIPDPKPLRFPRLRDNAGVLQRRVKVHELLFHHNYRRHGKSAYNIVVGALKSYNHTHTKTYHLAELDEYNVGFLSLWNLTLIGWSNPWSSTDAIFGLPPASQAIVGKSTKCSHPRQYFPEAEICPISPEENPDLCNYHFGTPLILQGSRPVMVVALKAWAGSCQLPHQTESYIRTYAIFSWVEDFITNLT</sequence>
<dbReference type="Proteomes" id="UP001165960">
    <property type="component" value="Unassembled WGS sequence"/>
</dbReference>
<reference evidence="1" key="1">
    <citation type="submission" date="2022-04" db="EMBL/GenBank/DDBJ databases">
        <title>Genome of the entomopathogenic fungus Entomophthora muscae.</title>
        <authorList>
            <person name="Elya C."/>
            <person name="Lovett B.R."/>
            <person name="Lee E."/>
            <person name="Macias A.M."/>
            <person name="Hajek A.E."/>
            <person name="De Bivort B.L."/>
            <person name="Kasson M.T."/>
            <person name="De Fine Licht H.H."/>
            <person name="Stajich J.E."/>
        </authorList>
    </citation>
    <scope>NUCLEOTIDE SEQUENCE</scope>
    <source>
        <strain evidence="1">Berkeley</strain>
    </source>
</reference>
<proteinExistence type="predicted"/>
<keyword evidence="1" id="KW-0645">Protease</keyword>
<accession>A0ACC2SC57</accession>
<keyword evidence="1" id="KW-0378">Hydrolase</keyword>
<name>A0ACC2SC57_9FUNG</name>
<keyword evidence="1" id="KW-0472">Membrane</keyword>